<dbReference type="Proteomes" id="UP000199749">
    <property type="component" value="Chromosome"/>
</dbReference>
<evidence type="ECO:0000313" key="6">
    <source>
        <dbReference type="Proteomes" id="UP000199749"/>
    </source>
</evidence>
<keyword evidence="1" id="KW-0805">Transcription regulation</keyword>
<dbReference type="Pfam" id="PF02311">
    <property type="entry name" value="AraC_binding"/>
    <property type="match status" value="1"/>
</dbReference>
<evidence type="ECO:0000256" key="2">
    <source>
        <dbReference type="ARBA" id="ARBA00023125"/>
    </source>
</evidence>
<dbReference type="EMBL" id="CP022474">
    <property type="protein sequence ID" value="ASN60777.1"/>
    <property type="molecule type" value="Genomic_DNA"/>
</dbReference>
<dbReference type="SMART" id="SM00342">
    <property type="entry name" value="HTH_ARAC"/>
    <property type="match status" value="1"/>
</dbReference>
<gene>
    <name evidence="5" type="ORF">CG419_09195</name>
</gene>
<sequence length="322" mass="36888">MASLEQLLHEISPIEQLQKDSGQNINDMHLNYTNANIPQMPQSTFFKEGNIFVNKHHRFSYMPAHTHNFVEFNYMYSGSCTQYINDEKITLHQHEIILMDKDIVQKIDYVGENDILVNILVQDNALLTEVLNNLAQSDDIVTKFIMNASRVDAVHNNFITFNIEDNPIAIRIIESLILKSFGHDKAKNHSLNLLLSLLLTELANAIELASNNLAETEDGLLQMLKYINDHYTDTSLAQLGQHFGYNKNYVGNKIKAATGQSFQELVDKKRLATVKSLLVETQYSIAEITEIVGYKSAPSLFKLFMKYMGMTPNEFREQHQHY</sequence>
<dbReference type="InterPro" id="IPR014710">
    <property type="entry name" value="RmlC-like_jellyroll"/>
</dbReference>
<dbReference type="PANTHER" id="PTHR43280">
    <property type="entry name" value="ARAC-FAMILY TRANSCRIPTIONAL REGULATOR"/>
    <property type="match status" value="1"/>
</dbReference>
<evidence type="ECO:0000256" key="3">
    <source>
        <dbReference type="ARBA" id="ARBA00023163"/>
    </source>
</evidence>
<dbReference type="SUPFAM" id="SSF51182">
    <property type="entry name" value="RmlC-like cupins"/>
    <property type="match status" value="1"/>
</dbReference>
<dbReference type="RefSeq" id="WP_089557105.1">
    <property type="nucleotide sequence ID" value="NZ_CP022474.1"/>
</dbReference>
<dbReference type="SUPFAM" id="SSF46689">
    <property type="entry name" value="Homeodomain-like"/>
    <property type="match status" value="1"/>
</dbReference>
<feature type="domain" description="HTH araC/xylS-type" evidence="4">
    <location>
        <begin position="221"/>
        <end position="318"/>
    </location>
</feature>
<dbReference type="PROSITE" id="PS01124">
    <property type="entry name" value="HTH_ARAC_FAMILY_2"/>
    <property type="match status" value="1"/>
</dbReference>
<dbReference type="GO" id="GO:0043565">
    <property type="term" value="F:sequence-specific DNA binding"/>
    <property type="evidence" value="ECO:0007669"/>
    <property type="project" value="InterPro"/>
</dbReference>
<dbReference type="GO" id="GO:0003700">
    <property type="term" value="F:DNA-binding transcription factor activity"/>
    <property type="evidence" value="ECO:0007669"/>
    <property type="project" value="InterPro"/>
</dbReference>
<dbReference type="PANTHER" id="PTHR43280:SF28">
    <property type="entry name" value="HTH-TYPE TRANSCRIPTIONAL ACTIVATOR RHAS"/>
    <property type="match status" value="1"/>
</dbReference>
<dbReference type="Pfam" id="PF12833">
    <property type="entry name" value="HTH_18"/>
    <property type="match status" value="1"/>
</dbReference>
<protein>
    <submittedName>
        <fullName evidence="5">AraC family transcriptional regulator</fullName>
    </submittedName>
</protein>
<name>A0AAC9UQB9_LATCU</name>
<keyword evidence="2" id="KW-0238">DNA-binding</keyword>
<evidence type="ECO:0000259" key="4">
    <source>
        <dbReference type="PROSITE" id="PS01124"/>
    </source>
</evidence>
<dbReference type="InterPro" id="IPR009057">
    <property type="entry name" value="Homeodomain-like_sf"/>
</dbReference>
<keyword evidence="3" id="KW-0804">Transcription</keyword>
<evidence type="ECO:0000313" key="5">
    <source>
        <dbReference type="EMBL" id="ASN60777.1"/>
    </source>
</evidence>
<proteinExistence type="predicted"/>
<dbReference type="InterPro" id="IPR011051">
    <property type="entry name" value="RmlC_Cupin_sf"/>
</dbReference>
<reference evidence="5 6" key="1">
    <citation type="submission" date="2017-07" db="EMBL/GenBank/DDBJ databases">
        <title>Lactobacillus curvatus MRS6 whole genome.</title>
        <authorList>
            <person name="Jans C."/>
            <person name="Lagler S."/>
            <person name="Lacroix C."/>
            <person name="Meile L."/>
            <person name="Stevens M.J.A."/>
        </authorList>
    </citation>
    <scope>NUCLEOTIDE SEQUENCE [LARGE SCALE GENOMIC DNA]</scope>
    <source>
        <strain evidence="5 6">MRS6</strain>
    </source>
</reference>
<dbReference type="InterPro" id="IPR003313">
    <property type="entry name" value="AraC-bd"/>
</dbReference>
<dbReference type="AlphaFoldDB" id="A0AAC9UQB9"/>
<dbReference type="Gene3D" id="1.10.10.60">
    <property type="entry name" value="Homeodomain-like"/>
    <property type="match status" value="2"/>
</dbReference>
<evidence type="ECO:0000256" key="1">
    <source>
        <dbReference type="ARBA" id="ARBA00023015"/>
    </source>
</evidence>
<accession>A0AAC9UQB9</accession>
<organism evidence="5 6">
    <name type="scientific">Latilactobacillus curvatus</name>
    <name type="common">Lactobacillus curvatus</name>
    <dbReference type="NCBI Taxonomy" id="28038"/>
    <lineage>
        <taxon>Bacteria</taxon>
        <taxon>Bacillati</taxon>
        <taxon>Bacillota</taxon>
        <taxon>Bacilli</taxon>
        <taxon>Lactobacillales</taxon>
        <taxon>Lactobacillaceae</taxon>
        <taxon>Latilactobacillus</taxon>
    </lineage>
</organism>
<dbReference type="Gene3D" id="2.60.120.10">
    <property type="entry name" value="Jelly Rolls"/>
    <property type="match status" value="1"/>
</dbReference>
<dbReference type="InterPro" id="IPR018060">
    <property type="entry name" value="HTH_AraC"/>
</dbReference>